<feature type="domain" description="LicD/FKTN/FKRP nucleotidyltransferase" evidence="2">
    <location>
        <begin position="160"/>
        <end position="205"/>
    </location>
</feature>
<dbReference type="InterPro" id="IPR052942">
    <property type="entry name" value="LPS_cholinephosphotransferase"/>
</dbReference>
<dbReference type="Proteomes" id="UP001519460">
    <property type="component" value="Unassembled WGS sequence"/>
</dbReference>
<accession>A0ABD0K2L3</accession>
<organism evidence="3 4">
    <name type="scientific">Batillaria attramentaria</name>
    <dbReference type="NCBI Taxonomy" id="370345"/>
    <lineage>
        <taxon>Eukaryota</taxon>
        <taxon>Metazoa</taxon>
        <taxon>Spiralia</taxon>
        <taxon>Lophotrochozoa</taxon>
        <taxon>Mollusca</taxon>
        <taxon>Gastropoda</taxon>
        <taxon>Caenogastropoda</taxon>
        <taxon>Sorbeoconcha</taxon>
        <taxon>Cerithioidea</taxon>
        <taxon>Batillariidae</taxon>
        <taxon>Batillaria</taxon>
    </lineage>
</organism>
<dbReference type="GO" id="GO:0009100">
    <property type="term" value="P:glycoprotein metabolic process"/>
    <property type="evidence" value="ECO:0007669"/>
    <property type="project" value="UniProtKB-ARBA"/>
</dbReference>
<evidence type="ECO:0000259" key="2">
    <source>
        <dbReference type="Pfam" id="PF04991"/>
    </source>
</evidence>
<dbReference type="Pfam" id="PF04991">
    <property type="entry name" value="LicD"/>
    <property type="match status" value="1"/>
</dbReference>
<feature type="transmembrane region" description="Helical" evidence="1">
    <location>
        <begin position="28"/>
        <end position="45"/>
    </location>
</feature>
<keyword evidence="1" id="KW-1133">Transmembrane helix</keyword>
<proteinExistence type="predicted"/>
<dbReference type="AlphaFoldDB" id="A0ABD0K2L3"/>
<gene>
    <name evidence="3" type="ORF">BaRGS_00027651</name>
</gene>
<dbReference type="PANTHER" id="PTHR43404">
    <property type="entry name" value="LIPOPOLYSACCHARIDE CHOLINEPHOSPHOTRANSFERASE LICD"/>
    <property type="match status" value="1"/>
</dbReference>
<evidence type="ECO:0000313" key="3">
    <source>
        <dbReference type="EMBL" id="KAK7481111.1"/>
    </source>
</evidence>
<reference evidence="3 4" key="1">
    <citation type="journal article" date="2023" name="Sci. Data">
        <title>Genome assembly of the Korean intertidal mud-creeper Batillaria attramentaria.</title>
        <authorList>
            <person name="Patra A.K."/>
            <person name="Ho P.T."/>
            <person name="Jun S."/>
            <person name="Lee S.J."/>
            <person name="Kim Y."/>
            <person name="Won Y.J."/>
        </authorList>
    </citation>
    <scope>NUCLEOTIDE SEQUENCE [LARGE SCALE GENOMIC DNA]</scope>
    <source>
        <strain evidence="3">Wonlab-2016</strain>
    </source>
</reference>
<name>A0ABD0K2L3_9CAEN</name>
<evidence type="ECO:0000313" key="4">
    <source>
        <dbReference type="Proteomes" id="UP001519460"/>
    </source>
</evidence>
<dbReference type="EMBL" id="JACVVK020000267">
    <property type="protein sequence ID" value="KAK7481111.1"/>
    <property type="molecule type" value="Genomic_DNA"/>
</dbReference>
<evidence type="ECO:0000256" key="1">
    <source>
        <dbReference type="SAM" id="Phobius"/>
    </source>
</evidence>
<protein>
    <recommendedName>
        <fullName evidence="2">LicD/FKTN/FKRP nucleotidyltransferase domain-containing protein</fullName>
    </recommendedName>
</protein>
<keyword evidence="1" id="KW-0472">Membrane</keyword>
<dbReference type="PANTHER" id="PTHR43404:SF1">
    <property type="entry name" value="MNN4P"/>
    <property type="match status" value="1"/>
</dbReference>
<keyword evidence="1" id="KW-0812">Transmembrane</keyword>
<dbReference type="InterPro" id="IPR007074">
    <property type="entry name" value="LicD/FKTN/FKRP_NTP_transf"/>
</dbReference>
<comment type="caution">
    <text evidence="3">The sequence shown here is derived from an EMBL/GenBank/DDBJ whole genome shotgun (WGS) entry which is preliminary data.</text>
</comment>
<keyword evidence="4" id="KW-1185">Reference proteome</keyword>
<sequence length="371" mass="43007">MAVSEVKLCPTLPLTFQRRRTLTTLKNCVKIGAFIVICALLIQPLRNLLLYPVLPKSWRGHNNLCLLKVWWDGQNFAVHEQDPTRNVPALEVDLSDLDKFREALSPYAEFYTQRELLAARAQHDPEAAHRLTFLDRFRPVLTAEERAQLLFTVDVFVRACQENGLTFFLIGGTLLGAYRHHGMIPWDDDLDIAVNGSQWRELRHVLGNIPGFTLYTHPKRQWKFYLSSLNQHAGNHSYKWPFVDLFFFNEDESHVWGLTGDIKYILLDRHHVLPLATARWERWRLPVPACAERLILTEFDTSTCVTMSYVHKNETPAEMTYVMPCSNLYFAVPFVFRHKDPITGIVTESRRIGNRVIENFTVKPIKNDCNT</sequence>